<evidence type="ECO:0000256" key="3">
    <source>
        <dbReference type="ARBA" id="ARBA00022618"/>
    </source>
</evidence>
<keyword evidence="5 9" id="KW-0995">Kinetochore</keyword>
<evidence type="ECO:0000256" key="8">
    <source>
        <dbReference type="ARBA" id="ARBA00023328"/>
    </source>
</evidence>
<evidence type="ECO:0000256" key="2">
    <source>
        <dbReference type="ARBA" id="ARBA00022454"/>
    </source>
</evidence>
<evidence type="ECO:0000256" key="6">
    <source>
        <dbReference type="ARBA" id="ARBA00023054"/>
    </source>
</evidence>
<feature type="region of interest" description="Disordered" evidence="10">
    <location>
        <begin position="1"/>
        <end position="52"/>
    </location>
</feature>
<evidence type="ECO:0000256" key="10">
    <source>
        <dbReference type="SAM" id="MobiDB-lite"/>
    </source>
</evidence>
<dbReference type="GO" id="GO:0031262">
    <property type="term" value="C:Ndc80 complex"/>
    <property type="evidence" value="ECO:0007669"/>
    <property type="project" value="InterPro"/>
</dbReference>
<dbReference type="EMBL" id="JAPDMZ010000018">
    <property type="protein sequence ID" value="KAK0556232.1"/>
    <property type="molecule type" value="Genomic_DNA"/>
</dbReference>
<dbReference type="CDD" id="cd23784">
    <property type="entry name" value="RWD_Spc25"/>
    <property type="match status" value="1"/>
</dbReference>
<proteinExistence type="inferred from homology"/>
<keyword evidence="2 9" id="KW-0158">Chromosome</keyword>
<keyword evidence="8 9" id="KW-0137">Centromere</keyword>
<dbReference type="GO" id="GO:0005634">
    <property type="term" value="C:nucleus"/>
    <property type="evidence" value="ECO:0007669"/>
    <property type="project" value="UniProtKB-SubCell"/>
</dbReference>
<comment type="caution">
    <text evidence="12">The sequence shown here is derived from an EMBL/GenBank/DDBJ whole genome shotgun (WGS) entry which is preliminary data.</text>
</comment>
<dbReference type="GO" id="GO:0007059">
    <property type="term" value="P:chromosome segregation"/>
    <property type="evidence" value="ECO:0007669"/>
    <property type="project" value="InterPro"/>
</dbReference>
<protein>
    <recommendedName>
        <fullName evidence="9">Kinetochore protein SPC25</fullName>
    </recommendedName>
</protein>
<dbReference type="InterPro" id="IPR045143">
    <property type="entry name" value="Spc25"/>
</dbReference>
<sequence>MSARRSSTFTPLPPQPPLPGGGAGVASTPRRTPARNANLTPAAAKHHQQNAGAADISVGRLLSSSTATALPPAPPAPIPTVRLSRLASDIYHPSLDFASFQARIRTFTGAFDGYVVEQLLLTEQEKTDARTELGERQDKLRAARRELESQSRAQRDLWDTVAEERAQDKRLRNAIASLVAQHAALTDRLVDADEEKTDVTARLESRKRVKLAQRAKLEAHRAQNAPELAALQRLLACKIERKTAQTVGGRENNGEMVKFSFGLLTHPQLPSRGVRGLDEQDSEAWFVLDVSRPTYEVPELYPLLPSAKLRELLAELNSSRALYVFVKNMREALELESQRESL</sequence>
<name>A0AAN6GU72_9BASI</name>
<accession>A0AAN6GU72</accession>
<comment type="similarity">
    <text evidence="1 9">Belongs to the SPC25 family.</text>
</comment>
<feature type="domain" description="Chromosome segregation protein Spc25 C-terminal" evidence="11">
    <location>
        <begin position="279"/>
        <end position="333"/>
    </location>
</feature>
<evidence type="ECO:0000313" key="13">
    <source>
        <dbReference type="Proteomes" id="UP001176517"/>
    </source>
</evidence>
<gene>
    <name evidence="12" type="primary">SPC25</name>
    <name evidence="12" type="ORF">OC846_001327</name>
</gene>
<dbReference type="Proteomes" id="UP001176517">
    <property type="component" value="Unassembled WGS sequence"/>
</dbReference>
<comment type="subcellular location">
    <subcellularLocation>
        <location evidence="9">Nucleus</location>
    </subcellularLocation>
    <subcellularLocation>
        <location evidence="9">Chromosome</location>
        <location evidence="9">Centromere</location>
        <location evidence="9">Kinetochore</location>
    </subcellularLocation>
</comment>
<feature type="compositionally biased region" description="Polar residues" evidence="10">
    <location>
        <begin position="1"/>
        <end position="10"/>
    </location>
</feature>
<evidence type="ECO:0000313" key="12">
    <source>
        <dbReference type="EMBL" id="KAK0556232.1"/>
    </source>
</evidence>
<reference evidence="12" key="1">
    <citation type="journal article" date="2023" name="PhytoFront">
        <title>Draft Genome Resources of Seven Strains of Tilletia horrida, Causal Agent of Kernel Smut of Rice.</title>
        <authorList>
            <person name="Khanal S."/>
            <person name="Antony Babu S."/>
            <person name="Zhou X.G."/>
        </authorList>
    </citation>
    <scope>NUCLEOTIDE SEQUENCE</scope>
    <source>
        <strain evidence="12">TX6</strain>
    </source>
</reference>
<evidence type="ECO:0000259" key="11">
    <source>
        <dbReference type="Pfam" id="PF08234"/>
    </source>
</evidence>
<evidence type="ECO:0000256" key="5">
    <source>
        <dbReference type="ARBA" id="ARBA00022838"/>
    </source>
</evidence>
<dbReference type="PANTHER" id="PTHR14281">
    <property type="entry name" value="KINETOCHORE PROTEIN SPC25-RELATED"/>
    <property type="match status" value="1"/>
</dbReference>
<dbReference type="AlphaFoldDB" id="A0AAN6GU72"/>
<keyword evidence="7 9" id="KW-0131">Cell cycle</keyword>
<dbReference type="Pfam" id="PF08234">
    <property type="entry name" value="Spindle_Spc25"/>
    <property type="match status" value="1"/>
</dbReference>
<keyword evidence="4 9" id="KW-0498">Mitosis</keyword>
<evidence type="ECO:0000256" key="7">
    <source>
        <dbReference type="ARBA" id="ARBA00023306"/>
    </source>
</evidence>
<comment type="function">
    <text evidence="9">Acts as a component of the essential kinetochore-associated NDC80 complex, which is required for chromosome segregation and spindle checkpoint activity.</text>
</comment>
<dbReference type="Gene3D" id="3.30.457.50">
    <property type="entry name" value="Chromosome segregation protein Spc25"/>
    <property type="match status" value="1"/>
</dbReference>
<keyword evidence="3 9" id="KW-0132">Cell division</keyword>
<keyword evidence="13" id="KW-1185">Reference proteome</keyword>
<evidence type="ECO:0000256" key="1">
    <source>
        <dbReference type="ARBA" id="ARBA00006379"/>
    </source>
</evidence>
<evidence type="ECO:0000256" key="9">
    <source>
        <dbReference type="RuleBase" id="RU367150"/>
    </source>
</evidence>
<evidence type="ECO:0000256" key="4">
    <source>
        <dbReference type="ARBA" id="ARBA00022776"/>
    </source>
</evidence>
<comment type="subunit">
    <text evidence="9">Component of the NDC80 complex.</text>
</comment>
<dbReference type="PANTHER" id="PTHR14281:SF0">
    <property type="entry name" value="KINETOCHORE PROTEIN SPC25"/>
    <property type="match status" value="1"/>
</dbReference>
<keyword evidence="9" id="KW-0539">Nucleus</keyword>
<dbReference type="InterPro" id="IPR013255">
    <property type="entry name" value="Spc25_C"/>
</dbReference>
<dbReference type="GO" id="GO:0051301">
    <property type="term" value="P:cell division"/>
    <property type="evidence" value="ECO:0007669"/>
    <property type="project" value="UniProtKB-UniRule"/>
</dbReference>
<keyword evidence="6" id="KW-0175">Coiled coil</keyword>
<organism evidence="12 13">
    <name type="scientific">Tilletia horrida</name>
    <dbReference type="NCBI Taxonomy" id="155126"/>
    <lineage>
        <taxon>Eukaryota</taxon>
        <taxon>Fungi</taxon>
        <taxon>Dikarya</taxon>
        <taxon>Basidiomycota</taxon>
        <taxon>Ustilaginomycotina</taxon>
        <taxon>Exobasidiomycetes</taxon>
        <taxon>Tilletiales</taxon>
        <taxon>Tilletiaceae</taxon>
        <taxon>Tilletia</taxon>
    </lineage>
</organism>